<evidence type="ECO:0000313" key="5">
    <source>
        <dbReference type="EMBL" id="VVC03651.1"/>
    </source>
</evidence>
<dbReference type="NCBIfam" id="NF003115">
    <property type="entry name" value="PRK04034.1"/>
    <property type="match status" value="1"/>
</dbReference>
<keyword evidence="2" id="KW-0694">RNA-binding</keyword>
<dbReference type="PANTHER" id="PTHR11758">
    <property type="entry name" value="40S RIBOSOMAL PROTEIN S15A"/>
    <property type="match status" value="1"/>
</dbReference>
<dbReference type="AlphaFoldDB" id="A0A5E4LQ24"/>
<evidence type="ECO:0000256" key="1">
    <source>
        <dbReference type="ARBA" id="ARBA00006471"/>
    </source>
</evidence>
<accession>A0A5E4LQ24</accession>
<dbReference type="GO" id="GO:0003735">
    <property type="term" value="F:structural constituent of ribosome"/>
    <property type="evidence" value="ECO:0007669"/>
    <property type="project" value="InterPro"/>
</dbReference>
<dbReference type="Gene3D" id="3.30.1490.10">
    <property type="match status" value="1"/>
</dbReference>
<dbReference type="GO" id="GO:1990904">
    <property type="term" value="C:ribonucleoprotein complex"/>
    <property type="evidence" value="ECO:0007669"/>
    <property type="project" value="UniProtKB-KW"/>
</dbReference>
<comment type="caution">
    <text evidence="5">The sequence shown here is derived from an EMBL/GenBank/DDBJ whole genome shotgun (WGS) entry which is preliminary data.</text>
</comment>
<dbReference type="Pfam" id="PF00410">
    <property type="entry name" value="Ribosomal_S8"/>
    <property type="match status" value="1"/>
</dbReference>
<dbReference type="GO" id="GO:0019843">
    <property type="term" value="F:rRNA binding"/>
    <property type="evidence" value="ECO:0007669"/>
    <property type="project" value="UniProtKB-KW"/>
</dbReference>
<evidence type="ECO:0000256" key="4">
    <source>
        <dbReference type="ARBA" id="ARBA00023274"/>
    </source>
</evidence>
<proteinExistence type="inferred from homology"/>
<dbReference type="GO" id="GO:0005840">
    <property type="term" value="C:ribosome"/>
    <property type="evidence" value="ECO:0007669"/>
    <property type="project" value="UniProtKB-KW"/>
</dbReference>
<comment type="similarity">
    <text evidence="1">Belongs to the universal ribosomal protein uS8 family.</text>
</comment>
<evidence type="ECO:0000256" key="3">
    <source>
        <dbReference type="ARBA" id="ARBA00022980"/>
    </source>
</evidence>
<dbReference type="EMBL" id="CABMJJ010000008">
    <property type="protein sequence ID" value="VVC03651.1"/>
    <property type="molecule type" value="Genomic_DNA"/>
</dbReference>
<evidence type="ECO:0000256" key="2">
    <source>
        <dbReference type="ARBA" id="ARBA00022730"/>
    </source>
</evidence>
<keyword evidence="2" id="KW-0699">rRNA-binding</keyword>
<sequence length="127" mass="14257">MTDHLADALNTIKTHETVGQNVCTVKATKIVGDILKVLKDHKYLKDYKKLDDGRGGWFEVHLDGRINDCGVIKPRMPVKRNEWAKREQEFIPGFGVGLLIVSTSSGIMTNAEAEKKHVGGRLLAYFY</sequence>
<name>A0A5E4LQ24_9ARCH</name>
<dbReference type="GO" id="GO:0006412">
    <property type="term" value="P:translation"/>
    <property type="evidence" value="ECO:0007669"/>
    <property type="project" value="InterPro"/>
</dbReference>
<dbReference type="SUPFAM" id="SSF56047">
    <property type="entry name" value="Ribosomal protein S8"/>
    <property type="match status" value="1"/>
</dbReference>
<evidence type="ECO:0000313" key="6">
    <source>
        <dbReference type="Proteomes" id="UP000789941"/>
    </source>
</evidence>
<keyword evidence="3 5" id="KW-0689">Ribosomal protein</keyword>
<gene>
    <name evidence="5" type="primary">rps8</name>
    <name evidence="5" type="ORF">LFW2832_00454</name>
</gene>
<organism evidence="5 6">
    <name type="scientific">Candidatus Bilamarchaeum dharawalense</name>
    <dbReference type="NCBI Taxonomy" id="2885759"/>
    <lineage>
        <taxon>Archaea</taxon>
        <taxon>Candidatus Micrarchaeota</taxon>
        <taxon>Candidatus Micrarchaeia</taxon>
        <taxon>Candidatus Anstonellales</taxon>
        <taxon>Candidatus Bilamarchaeaceae</taxon>
        <taxon>Candidatus Bilamarchaeum</taxon>
    </lineage>
</organism>
<protein>
    <submittedName>
        <fullName evidence="5">30S ribosomal protein S8</fullName>
    </submittedName>
</protein>
<reference evidence="5 6" key="1">
    <citation type="submission" date="2019-08" db="EMBL/GenBank/DDBJ databases">
        <authorList>
            <person name="Vazquez-Campos X."/>
        </authorList>
    </citation>
    <scope>NUCLEOTIDE SEQUENCE [LARGE SCALE GENOMIC DNA]</scope>
    <source>
        <strain evidence="5">LFW-283_2</strain>
    </source>
</reference>
<dbReference type="InterPro" id="IPR000630">
    <property type="entry name" value="Ribosomal_uS8"/>
</dbReference>
<keyword evidence="4" id="KW-0687">Ribonucleoprotein</keyword>
<dbReference type="Proteomes" id="UP000789941">
    <property type="component" value="Unassembled WGS sequence"/>
</dbReference>
<dbReference type="Gene3D" id="3.30.1370.30">
    <property type="match status" value="1"/>
</dbReference>
<dbReference type="InterPro" id="IPR035987">
    <property type="entry name" value="Ribosomal_uS8_sf"/>
</dbReference>